<comment type="caution">
    <text evidence="1">The sequence shown here is derived from an EMBL/GenBank/DDBJ whole genome shotgun (WGS) entry which is preliminary data.</text>
</comment>
<dbReference type="EMBL" id="JABELV010000016">
    <property type="protein sequence ID" value="KAG7567059.1"/>
    <property type="molecule type" value="Genomic_DNA"/>
</dbReference>
<dbReference type="Gene3D" id="3.40.50.150">
    <property type="entry name" value="Vaccinia Virus protein VP39"/>
    <property type="match status" value="1"/>
</dbReference>
<dbReference type="GO" id="GO:0008757">
    <property type="term" value="F:S-adenosylmethionine-dependent methyltransferase activity"/>
    <property type="evidence" value="ECO:0007669"/>
    <property type="project" value="UniProtKB-ARBA"/>
</dbReference>
<dbReference type="Proteomes" id="UP000812966">
    <property type="component" value="Unassembled WGS sequence"/>
</dbReference>
<evidence type="ECO:0000313" key="1">
    <source>
        <dbReference type="EMBL" id="KAG7567059.1"/>
    </source>
</evidence>
<dbReference type="GO" id="GO:0005737">
    <property type="term" value="C:cytoplasm"/>
    <property type="evidence" value="ECO:0007669"/>
    <property type="project" value="TreeGrafter"/>
</dbReference>
<dbReference type="Pfam" id="PF10294">
    <property type="entry name" value="Methyltransf_16"/>
    <property type="match status" value="1"/>
</dbReference>
<dbReference type="PANTHER" id="PTHR14614">
    <property type="entry name" value="HEPATOCELLULAR CARCINOMA-ASSOCIATED ANTIGEN"/>
    <property type="match status" value="1"/>
</dbReference>
<sequence length="263" mass="29042">MPDEIDQEHEVFLGDGCDTLFGDQGYLPDVSEISYGPVRAAIPEAEGKAFTQLASQIFNSGLVMTELVELGRVPFAGKRILEIGASTSLPTLLASTSENPPERILTTDYPDEALIKNLQGNVDMNQALARCPVQCMPYLWGADVGPLIATLPEPERKFDLFISADNLWLHDEHDNLLHTLTSSLSDDGVAFFTTGHYAKRPAVENFFKRVEALGFEVEELHYGDKWEGKMEVNLGAGRLRGDLDLKKAAVWVYKAWRKGSVAA</sequence>
<evidence type="ECO:0008006" key="3">
    <source>
        <dbReference type="Google" id="ProtNLM"/>
    </source>
</evidence>
<dbReference type="InterPro" id="IPR029063">
    <property type="entry name" value="SAM-dependent_MTases_sf"/>
</dbReference>
<protein>
    <recommendedName>
        <fullName evidence="3">Nicotinamide N-methyltransferase</fullName>
    </recommendedName>
</protein>
<dbReference type="PANTHER" id="PTHR14614:SF104">
    <property type="entry name" value="N-METHYLTRANSFERASE, PUTATIVE (AFU_ORTHOLOGUE AFUA_1G17750)-RELATED"/>
    <property type="match status" value="1"/>
</dbReference>
<reference evidence="1" key="1">
    <citation type="submission" date="2020-04" db="EMBL/GenBank/DDBJ databases">
        <title>Analysis of mating type loci in Filobasidium floriforme.</title>
        <authorList>
            <person name="Nowrousian M."/>
        </authorList>
    </citation>
    <scope>NUCLEOTIDE SEQUENCE</scope>
    <source>
        <strain evidence="1">CBS 6242</strain>
    </source>
</reference>
<organism evidence="1 2">
    <name type="scientific">Filobasidium floriforme</name>
    <dbReference type="NCBI Taxonomy" id="5210"/>
    <lineage>
        <taxon>Eukaryota</taxon>
        <taxon>Fungi</taxon>
        <taxon>Dikarya</taxon>
        <taxon>Basidiomycota</taxon>
        <taxon>Agaricomycotina</taxon>
        <taxon>Tremellomycetes</taxon>
        <taxon>Filobasidiales</taxon>
        <taxon>Filobasidiaceae</taxon>
        <taxon>Filobasidium</taxon>
    </lineage>
</organism>
<proteinExistence type="predicted"/>
<evidence type="ECO:0000313" key="2">
    <source>
        <dbReference type="Proteomes" id="UP000812966"/>
    </source>
</evidence>
<keyword evidence="2" id="KW-1185">Reference proteome</keyword>
<dbReference type="InterPro" id="IPR019410">
    <property type="entry name" value="Methyltransf_16"/>
</dbReference>
<name>A0A8K0NT20_9TREE</name>
<accession>A0A8K0NT20</accession>
<dbReference type="AlphaFoldDB" id="A0A8K0NT20"/>
<dbReference type="SUPFAM" id="SSF53335">
    <property type="entry name" value="S-adenosyl-L-methionine-dependent methyltransferases"/>
    <property type="match status" value="1"/>
</dbReference>
<gene>
    <name evidence="1" type="ORF">FFLO_01185</name>
</gene>